<dbReference type="GO" id="GO:0005524">
    <property type="term" value="F:ATP binding"/>
    <property type="evidence" value="ECO:0007669"/>
    <property type="project" value="UniProtKB-KW"/>
</dbReference>
<dbReference type="GO" id="GO:0005886">
    <property type="term" value="C:plasma membrane"/>
    <property type="evidence" value="ECO:0007669"/>
    <property type="project" value="TreeGrafter"/>
</dbReference>
<evidence type="ECO:0000313" key="5">
    <source>
        <dbReference type="Proteomes" id="UP000199021"/>
    </source>
</evidence>
<dbReference type="OrthoDB" id="1114670at2"/>
<accession>A0A1H9HM33</accession>
<name>A0A1H9HM33_9BACT</name>
<feature type="domain" description="ABC transporter" evidence="3">
    <location>
        <begin position="2"/>
        <end position="206"/>
    </location>
</feature>
<evidence type="ECO:0000259" key="3">
    <source>
        <dbReference type="PROSITE" id="PS50893"/>
    </source>
</evidence>
<proteinExistence type="predicted"/>
<dbReference type="InParanoid" id="A0A1H9HM33"/>
<dbReference type="PROSITE" id="PS50893">
    <property type="entry name" value="ABC_TRANSPORTER_2"/>
    <property type="match status" value="1"/>
</dbReference>
<dbReference type="EMBL" id="FOFB01000013">
    <property type="protein sequence ID" value="SEQ63292.1"/>
    <property type="molecule type" value="Genomic_DNA"/>
</dbReference>
<organism evidence="4 5">
    <name type="scientific">Neolewinella agarilytica</name>
    <dbReference type="NCBI Taxonomy" id="478744"/>
    <lineage>
        <taxon>Bacteria</taxon>
        <taxon>Pseudomonadati</taxon>
        <taxon>Bacteroidota</taxon>
        <taxon>Saprospiria</taxon>
        <taxon>Saprospirales</taxon>
        <taxon>Lewinellaceae</taxon>
        <taxon>Neolewinella</taxon>
    </lineage>
</organism>
<keyword evidence="1" id="KW-0547">Nucleotide-binding</keyword>
<dbReference type="Proteomes" id="UP000199021">
    <property type="component" value="Unassembled WGS sequence"/>
</dbReference>
<dbReference type="InterPro" id="IPR027417">
    <property type="entry name" value="P-loop_NTPase"/>
</dbReference>
<evidence type="ECO:0000256" key="2">
    <source>
        <dbReference type="ARBA" id="ARBA00022840"/>
    </source>
</evidence>
<dbReference type="SMART" id="SM00382">
    <property type="entry name" value="AAA"/>
    <property type="match status" value="1"/>
</dbReference>
<dbReference type="Pfam" id="PF00005">
    <property type="entry name" value="ABC_tran"/>
    <property type="match status" value="1"/>
</dbReference>
<evidence type="ECO:0000313" key="4">
    <source>
        <dbReference type="EMBL" id="SEQ63292.1"/>
    </source>
</evidence>
<evidence type="ECO:0000256" key="1">
    <source>
        <dbReference type="ARBA" id="ARBA00022741"/>
    </source>
</evidence>
<sequence>MLSSRNLSYQYPSGERLTFPDIDCAAGETRLLLGNSGSGKTTLLQLLAGLRTPATGTVMINGTDLNGLSGPQRDRFRGRHLGMVFQTAHFIRAVSIEENLLLAQRLAGKTTDRPAIREILDRLELGHKIKSLPSALSVGQQQRAAIARAIINRPAVILADEPTSALDDGNTTQVIQLLQESAAAVNATLLIVTHDNRLTSIIDQHTRL</sequence>
<keyword evidence="2 4" id="KW-0067">ATP-binding</keyword>
<reference evidence="5" key="1">
    <citation type="submission" date="2016-10" db="EMBL/GenBank/DDBJ databases">
        <authorList>
            <person name="Varghese N."/>
            <person name="Submissions S."/>
        </authorList>
    </citation>
    <scope>NUCLEOTIDE SEQUENCE [LARGE SCALE GENOMIC DNA]</scope>
    <source>
        <strain evidence="5">DSM 24740</strain>
    </source>
</reference>
<dbReference type="InterPro" id="IPR015854">
    <property type="entry name" value="ABC_transpr_LolD-like"/>
</dbReference>
<dbReference type="GO" id="GO:0022857">
    <property type="term" value="F:transmembrane transporter activity"/>
    <property type="evidence" value="ECO:0007669"/>
    <property type="project" value="TreeGrafter"/>
</dbReference>
<dbReference type="PROSITE" id="PS00211">
    <property type="entry name" value="ABC_TRANSPORTER_1"/>
    <property type="match status" value="1"/>
</dbReference>
<dbReference type="Gene3D" id="3.40.50.300">
    <property type="entry name" value="P-loop containing nucleotide triphosphate hydrolases"/>
    <property type="match status" value="1"/>
</dbReference>
<keyword evidence="5" id="KW-1185">Reference proteome</keyword>
<dbReference type="InterPro" id="IPR017871">
    <property type="entry name" value="ABC_transporter-like_CS"/>
</dbReference>
<dbReference type="RefSeq" id="WP_090168964.1">
    <property type="nucleotide sequence ID" value="NZ_FOFB01000013.1"/>
</dbReference>
<dbReference type="InterPro" id="IPR003439">
    <property type="entry name" value="ABC_transporter-like_ATP-bd"/>
</dbReference>
<dbReference type="STRING" id="478744.SAMN05444359_1132"/>
<gene>
    <name evidence="4" type="ORF">SAMN05444359_1132</name>
</gene>
<dbReference type="AlphaFoldDB" id="A0A1H9HM33"/>
<dbReference type="InterPro" id="IPR003593">
    <property type="entry name" value="AAA+_ATPase"/>
</dbReference>
<dbReference type="GO" id="GO:0016887">
    <property type="term" value="F:ATP hydrolysis activity"/>
    <property type="evidence" value="ECO:0007669"/>
    <property type="project" value="InterPro"/>
</dbReference>
<dbReference type="PANTHER" id="PTHR24220:SF659">
    <property type="entry name" value="TRANSPORTER, PUTATIVE-RELATED"/>
    <property type="match status" value="1"/>
</dbReference>
<dbReference type="SUPFAM" id="SSF52540">
    <property type="entry name" value="P-loop containing nucleoside triphosphate hydrolases"/>
    <property type="match status" value="1"/>
</dbReference>
<protein>
    <submittedName>
        <fullName evidence="4">Putative ABC transport system ATP-binding protein</fullName>
    </submittedName>
</protein>
<dbReference type="PANTHER" id="PTHR24220">
    <property type="entry name" value="IMPORT ATP-BINDING PROTEIN"/>
    <property type="match status" value="1"/>
</dbReference>